<dbReference type="OrthoDB" id="5149446at2"/>
<gene>
    <name evidence="1" type="ORF">UM93_12735</name>
</gene>
<name>A0A0D4C0P8_9MICC</name>
<dbReference type="EMBL" id="CP011005">
    <property type="protein sequence ID" value="AJT42153.1"/>
    <property type="molecule type" value="Genomic_DNA"/>
</dbReference>
<dbReference type="Proteomes" id="UP000061839">
    <property type="component" value="Chromosome"/>
</dbReference>
<organism evidence="1 2">
    <name type="scientific">Psychromicrobium lacuslunae</name>
    <dbReference type="NCBI Taxonomy" id="1618207"/>
    <lineage>
        <taxon>Bacteria</taxon>
        <taxon>Bacillati</taxon>
        <taxon>Actinomycetota</taxon>
        <taxon>Actinomycetes</taxon>
        <taxon>Micrococcales</taxon>
        <taxon>Micrococcaceae</taxon>
        <taxon>Psychromicrobium</taxon>
    </lineage>
</organism>
<protein>
    <submittedName>
        <fullName evidence="1">Uncharacterized protein</fullName>
    </submittedName>
</protein>
<dbReference type="AlphaFoldDB" id="A0A0D4C0P8"/>
<proteinExistence type="predicted"/>
<dbReference type="HOGENOM" id="CLU_164381_1_0_11"/>
<keyword evidence="2" id="KW-1185">Reference proteome</keyword>
<dbReference type="PATRIC" id="fig|1618207.4.peg.2581"/>
<accession>A0A0D4C0P8</accession>
<dbReference type="RefSeq" id="WP_045075938.1">
    <property type="nucleotide sequence ID" value="NZ_CP011005.1"/>
</dbReference>
<reference evidence="1 2" key="1">
    <citation type="journal article" date="2015" name="Genome Announc.">
        <title>Complete Genome Sequencing of Protease-Producing Novel Arthrobacter sp. Strain IHBB 11108 Using PacBio Single-Molecule Real-Time Sequencing Technology.</title>
        <authorList>
            <person name="Kiran S."/>
            <person name="Swarnkar M.K."/>
            <person name="Pal M."/>
            <person name="Thakur R."/>
            <person name="Tewari R."/>
            <person name="Singh A.K."/>
            <person name="Gulati A."/>
        </authorList>
    </citation>
    <scope>NUCLEOTIDE SEQUENCE [LARGE SCALE GENOMIC DNA]</scope>
    <source>
        <strain evidence="1 2">IHBB 11108</strain>
    </source>
</reference>
<evidence type="ECO:0000313" key="1">
    <source>
        <dbReference type="EMBL" id="AJT42153.1"/>
    </source>
</evidence>
<evidence type="ECO:0000313" key="2">
    <source>
        <dbReference type="Proteomes" id="UP000061839"/>
    </source>
</evidence>
<dbReference type="KEGG" id="ari:UM93_12735"/>
<sequence>MPSYRAVLQITGLRPGHAPEVVMKTAIETLSSIHLVEANQLDVVGRVPVITLRFLVETSTDSEEDAQAMAACGQLREAVEQVATTGRLTTLRRRGGKWLFVG</sequence>